<protein>
    <submittedName>
        <fullName evidence="2">Uncharacterized protein</fullName>
    </submittedName>
</protein>
<gene>
    <name evidence="2" type="ORF">g.22593</name>
</gene>
<dbReference type="AlphaFoldDB" id="A0A146LWA3"/>
<evidence type="ECO:0000256" key="1">
    <source>
        <dbReference type="SAM" id="MobiDB-lite"/>
    </source>
</evidence>
<feature type="region of interest" description="Disordered" evidence="1">
    <location>
        <begin position="125"/>
        <end position="147"/>
    </location>
</feature>
<organism evidence="2">
    <name type="scientific">Lygus hesperus</name>
    <name type="common">Western plant bug</name>
    <dbReference type="NCBI Taxonomy" id="30085"/>
    <lineage>
        <taxon>Eukaryota</taxon>
        <taxon>Metazoa</taxon>
        <taxon>Ecdysozoa</taxon>
        <taxon>Arthropoda</taxon>
        <taxon>Hexapoda</taxon>
        <taxon>Insecta</taxon>
        <taxon>Pterygota</taxon>
        <taxon>Neoptera</taxon>
        <taxon>Paraneoptera</taxon>
        <taxon>Hemiptera</taxon>
        <taxon>Heteroptera</taxon>
        <taxon>Panheteroptera</taxon>
        <taxon>Cimicomorpha</taxon>
        <taxon>Miridae</taxon>
        <taxon>Mirini</taxon>
        <taxon>Lygus</taxon>
    </lineage>
</organism>
<reference evidence="2" key="1">
    <citation type="journal article" date="2016" name="Gigascience">
        <title>De novo construction of an expanded transcriptome assembly for the western tarnished plant bug, Lygus hesperus.</title>
        <authorList>
            <person name="Tassone E.E."/>
            <person name="Geib S.M."/>
            <person name="Hall B."/>
            <person name="Fabrick J.A."/>
            <person name="Brent C.S."/>
            <person name="Hull J.J."/>
        </authorList>
    </citation>
    <scope>NUCLEOTIDE SEQUENCE</scope>
</reference>
<sequence length="147" mass="15787">MGGEAGWDVRAEWGSCEAVVDTPVQPWDSEHRTTWIAAVNGWGFAHPSDGSNNCVLVPRPQPGALVPATELCGEWDVAAVGHFTARVLHRAVPTRDGAVGVHRRHNCGSAFEQCTGAVVGRPCTMASPQRRQPPCELDNGPRSAVRR</sequence>
<dbReference type="EMBL" id="GDHC01006648">
    <property type="protein sequence ID" value="JAQ11981.1"/>
    <property type="molecule type" value="Transcribed_RNA"/>
</dbReference>
<name>A0A146LWA3_LYGHE</name>
<evidence type="ECO:0000313" key="2">
    <source>
        <dbReference type="EMBL" id="JAQ11981.1"/>
    </source>
</evidence>
<proteinExistence type="predicted"/>
<accession>A0A146LWA3</accession>